<dbReference type="Proteomes" id="UP001143362">
    <property type="component" value="Unassembled WGS sequence"/>
</dbReference>
<keyword evidence="2" id="KW-1133">Transmembrane helix</keyword>
<evidence type="ECO:0000313" key="7">
    <source>
        <dbReference type="Proteomes" id="UP001143362"/>
    </source>
</evidence>
<protein>
    <submittedName>
        <fullName evidence="6">HlyD family efflux transporter periplasmic adaptor subunit</fullName>
    </submittedName>
</protein>
<dbReference type="Pfam" id="PF25973">
    <property type="entry name" value="BSH_CzcB"/>
    <property type="match status" value="1"/>
</dbReference>
<dbReference type="InterPro" id="IPR051909">
    <property type="entry name" value="MFP_Cation_Efflux"/>
</dbReference>
<gene>
    <name evidence="6" type="ORF">EYC98_17650</name>
</gene>
<comment type="caution">
    <text evidence="6">The sequence shown here is derived from an EMBL/GenBank/DDBJ whole genome shotgun (WGS) entry which is preliminary data.</text>
</comment>
<feature type="domain" description="CzcB-like barrel-sandwich hybrid" evidence="4">
    <location>
        <begin position="125"/>
        <end position="195"/>
    </location>
</feature>
<name>A0ABT3TK56_9GAMM</name>
<dbReference type="InterPro" id="IPR058649">
    <property type="entry name" value="CzcB_C"/>
</dbReference>
<dbReference type="Pfam" id="PF25975">
    <property type="entry name" value="CzcB_C"/>
    <property type="match status" value="1"/>
</dbReference>
<reference evidence="6" key="1">
    <citation type="submission" date="2019-02" db="EMBL/GenBank/DDBJ databases">
        <authorList>
            <person name="Li S.-H."/>
        </authorList>
    </citation>
    <scope>NUCLEOTIDE SEQUENCE</scope>
    <source>
        <strain evidence="6">IMCC14734</strain>
    </source>
</reference>
<dbReference type="InterPro" id="IPR058792">
    <property type="entry name" value="Beta-barrel_RND_2"/>
</dbReference>
<dbReference type="PANTHER" id="PTHR30097:SF4">
    <property type="entry name" value="SLR6042 PROTEIN"/>
    <property type="match status" value="1"/>
</dbReference>
<keyword evidence="7" id="KW-1185">Reference proteome</keyword>
<feature type="transmembrane region" description="Helical" evidence="2">
    <location>
        <begin position="12"/>
        <end position="31"/>
    </location>
</feature>
<dbReference type="Gene3D" id="2.40.420.20">
    <property type="match status" value="1"/>
</dbReference>
<sequence length="352" mass="38245">MQTLIRYRNTSWLHLIILAISLSWITTPVYAESADSNPLYHLVPRWLTLLILAVALVWMIQPAHGESPAPDGHEQEEVHSEEGHIPLTPEQIKHAGFAIDRVGPASIRETLPLYGQIVPNAEREHTVSARFPGVIRKVTKQVGDSVKQGETLATVESNESLKSYAVVASLTGIVAERNANVGEQTGDREMFVIGDYSTVWVDVAVFPGDLSKVRVGKGVLIANNDASVRGEGRIIAISPTGSRANQTTTARVLLDNPARQWVPGHFVSAEVVLSETAVPIAIREEAVQIMGDETVVFVASDEGFEARPVTLGRSDGQLREVLTGLEAGEEYVTANSFILKSELGKEDAEHGH</sequence>
<evidence type="ECO:0000259" key="4">
    <source>
        <dbReference type="Pfam" id="PF25973"/>
    </source>
</evidence>
<dbReference type="InterPro" id="IPR058647">
    <property type="entry name" value="BSH_CzcB-like"/>
</dbReference>
<dbReference type="PANTHER" id="PTHR30097">
    <property type="entry name" value="CATION EFFLUX SYSTEM PROTEIN CUSB"/>
    <property type="match status" value="1"/>
</dbReference>
<evidence type="ECO:0000256" key="2">
    <source>
        <dbReference type="SAM" id="Phobius"/>
    </source>
</evidence>
<dbReference type="Gene3D" id="2.40.30.170">
    <property type="match status" value="1"/>
</dbReference>
<accession>A0ABT3TK56</accession>
<keyword evidence="2" id="KW-0472">Membrane</keyword>
<evidence type="ECO:0000313" key="6">
    <source>
        <dbReference type="EMBL" id="MCX2982690.1"/>
    </source>
</evidence>
<dbReference type="Gene3D" id="2.40.50.100">
    <property type="match status" value="1"/>
</dbReference>
<proteinExistence type="predicted"/>
<dbReference type="EMBL" id="SHNN01000004">
    <property type="protein sequence ID" value="MCX2982690.1"/>
    <property type="molecule type" value="Genomic_DNA"/>
</dbReference>
<dbReference type="SUPFAM" id="SSF111369">
    <property type="entry name" value="HlyD-like secretion proteins"/>
    <property type="match status" value="1"/>
</dbReference>
<keyword evidence="2" id="KW-0812">Transmembrane</keyword>
<feature type="domain" description="CusB-like beta-barrel" evidence="3">
    <location>
        <begin position="198"/>
        <end position="271"/>
    </location>
</feature>
<dbReference type="RefSeq" id="WP_279246723.1">
    <property type="nucleotide sequence ID" value="NZ_SHNN01000004.1"/>
</dbReference>
<evidence type="ECO:0000256" key="1">
    <source>
        <dbReference type="ARBA" id="ARBA00022448"/>
    </source>
</evidence>
<organism evidence="6 7">
    <name type="scientific">Candidatus Litorirhabdus singularis</name>
    <dbReference type="NCBI Taxonomy" id="2518993"/>
    <lineage>
        <taxon>Bacteria</taxon>
        <taxon>Pseudomonadati</taxon>
        <taxon>Pseudomonadota</taxon>
        <taxon>Gammaproteobacteria</taxon>
        <taxon>Cellvibrionales</taxon>
        <taxon>Halieaceae</taxon>
        <taxon>Candidatus Litorirhabdus</taxon>
    </lineage>
</organism>
<keyword evidence="1" id="KW-0813">Transport</keyword>
<evidence type="ECO:0000259" key="5">
    <source>
        <dbReference type="Pfam" id="PF25975"/>
    </source>
</evidence>
<dbReference type="Pfam" id="PF25954">
    <property type="entry name" value="Beta-barrel_RND_2"/>
    <property type="match status" value="1"/>
</dbReference>
<feature type="transmembrane region" description="Helical" evidence="2">
    <location>
        <begin position="43"/>
        <end position="60"/>
    </location>
</feature>
<evidence type="ECO:0000259" key="3">
    <source>
        <dbReference type="Pfam" id="PF25954"/>
    </source>
</evidence>
<feature type="domain" description="CzcB-like C-terminal circularly permuted SH3-like" evidence="5">
    <location>
        <begin position="280"/>
        <end position="340"/>
    </location>
</feature>